<proteinExistence type="predicted"/>
<dbReference type="AlphaFoldDB" id="A0A1H3GIS4"/>
<keyword evidence="3" id="KW-1185">Reference proteome</keyword>
<sequence>MLQVDHTEATPADHGIPSVTAPVEQRIQALAQDWSLEVTPGTAPSLLNSDEQAAVKRQVYVTHLPGQPFADVIATAQRLKQSGHDPIPHLVARSIPDRETLRSGLERLTNEAGVSAVLLIAGSMATPLGPYPDTLALLDDISLSRHGIHRLAIAGHPEGHFQADEDALDLALRSKLDYAEREGLQAWVVTQFLFDAQPLIDWKAHLRQRGIDVPIRVGLPGPATLTTLWKYAMSCGIGPSMWALQRQGGRLFKLAKARPPVEQVLGLAEQHDPALSLHFYPFGGIDKTLAWGQAIESGHFQLDAQQQEIHVLT</sequence>
<dbReference type="SUPFAM" id="SSF51730">
    <property type="entry name" value="FAD-linked oxidoreductase"/>
    <property type="match status" value="1"/>
</dbReference>
<evidence type="ECO:0000256" key="1">
    <source>
        <dbReference type="ARBA" id="ARBA00023002"/>
    </source>
</evidence>
<evidence type="ECO:0000313" key="2">
    <source>
        <dbReference type="EMBL" id="SDY02404.1"/>
    </source>
</evidence>
<dbReference type="Gene3D" id="3.20.20.220">
    <property type="match status" value="1"/>
</dbReference>
<name>A0A1H3GIS4_9GAMM</name>
<gene>
    <name evidence="2" type="ORF">SAMN05443545_109107</name>
</gene>
<dbReference type="GO" id="GO:0016491">
    <property type="term" value="F:oxidoreductase activity"/>
    <property type="evidence" value="ECO:0007669"/>
    <property type="project" value="UniProtKB-KW"/>
</dbReference>
<organism evidence="2 3">
    <name type="scientific">Aidingimonas halophila</name>
    <dbReference type="NCBI Taxonomy" id="574349"/>
    <lineage>
        <taxon>Bacteria</taxon>
        <taxon>Pseudomonadati</taxon>
        <taxon>Pseudomonadota</taxon>
        <taxon>Gammaproteobacteria</taxon>
        <taxon>Oceanospirillales</taxon>
        <taxon>Halomonadaceae</taxon>
        <taxon>Aidingimonas</taxon>
    </lineage>
</organism>
<dbReference type="GO" id="GO:0035999">
    <property type="term" value="P:tetrahydrofolate interconversion"/>
    <property type="evidence" value="ECO:0007669"/>
    <property type="project" value="UniProtKB-UniPathway"/>
</dbReference>
<keyword evidence="1" id="KW-0560">Oxidoreductase</keyword>
<dbReference type="UniPathway" id="UPA00193"/>
<protein>
    <submittedName>
        <fullName evidence="2">Methylenetetrahydrofolate reductase (NADPH)</fullName>
    </submittedName>
</protein>
<dbReference type="STRING" id="574349.SAMN05443545_109107"/>
<dbReference type="EMBL" id="FNNI01000009">
    <property type="protein sequence ID" value="SDY02404.1"/>
    <property type="molecule type" value="Genomic_DNA"/>
</dbReference>
<dbReference type="RefSeq" id="WP_092571762.1">
    <property type="nucleotide sequence ID" value="NZ_BMXH01000007.1"/>
</dbReference>
<accession>A0A1H3GIS4</accession>
<dbReference type="InterPro" id="IPR029041">
    <property type="entry name" value="FAD-linked_oxidoreductase-like"/>
</dbReference>
<reference evidence="2 3" key="1">
    <citation type="submission" date="2016-10" db="EMBL/GenBank/DDBJ databases">
        <authorList>
            <person name="de Groot N.N."/>
        </authorList>
    </citation>
    <scope>NUCLEOTIDE SEQUENCE [LARGE SCALE GENOMIC DNA]</scope>
    <source>
        <strain evidence="2 3">DSM 19219</strain>
    </source>
</reference>
<evidence type="ECO:0000313" key="3">
    <source>
        <dbReference type="Proteomes" id="UP000198500"/>
    </source>
</evidence>
<dbReference type="Proteomes" id="UP000198500">
    <property type="component" value="Unassembled WGS sequence"/>
</dbReference>